<organism evidence="2 3">
    <name type="scientific">Oryza meyeriana var. granulata</name>
    <dbReference type="NCBI Taxonomy" id="110450"/>
    <lineage>
        <taxon>Eukaryota</taxon>
        <taxon>Viridiplantae</taxon>
        <taxon>Streptophyta</taxon>
        <taxon>Embryophyta</taxon>
        <taxon>Tracheophyta</taxon>
        <taxon>Spermatophyta</taxon>
        <taxon>Magnoliopsida</taxon>
        <taxon>Liliopsida</taxon>
        <taxon>Poales</taxon>
        <taxon>Poaceae</taxon>
        <taxon>BOP clade</taxon>
        <taxon>Oryzoideae</taxon>
        <taxon>Oryzeae</taxon>
        <taxon>Oryzinae</taxon>
        <taxon>Oryza</taxon>
        <taxon>Oryza meyeriana</taxon>
    </lineage>
</organism>
<accession>A0A6G1E6L8</accession>
<dbReference type="EMBL" id="SPHZ02000005">
    <property type="protein sequence ID" value="KAF0920301.1"/>
    <property type="molecule type" value="Genomic_DNA"/>
</dbReference>
<feature type="region of interest" description="Disordered" evidence="1">
    <location>
        <begin position="1"/>
        <end position="33"/>
    </location>
</feature>
<protein>
    <submittedName>
        <fullName evidence="2">Uncharacterized protein</fullName>
    </submittedName>
</protein>
<evidence type="ECO:0000313" key="3">
    <source>
        <dbReference type="Proteomes" id="UP000479710"/>
    </source>
</evidence>
<sequence length="81" mass="8622">MVPVQATTTALLQAGSNPNKPYREEKKQLCRGREGGKKKEVTLLLVELVEEQVEGVILGLGEAGEEGGGHLEGIHLEGEAT</sequence>
<feature type="compositionally biased region" description="Polar residues" evidence="1">
    <location>
        <begin position="1"/>
        <end position="19"/>
    </location>
</feature>
<name>A0A6G1E6L8_9ORYZ</name>
<keyword evidence="3" id="KW-1185">Reference proteome</keyword>
<comment type="caution">
    <text evidence="2">The sequence shown here is derived from an EMBL/GenBank/DDBJ whole genome shotgun (WGS) entry which is preliminary data.</text>
</comment>
<feature type="region of interest" description="Disordered" evidence="1">
    <location>
        <begin position="62"/>
        <end position="81"/>
    </location>
</feature>
<reference evidence="2 3" key="1">
    <citation type="submission" date="2019-11" db="EMBL/GenBank/DDBJ databases">
        <title>Whole genome sequence of Oryza granulata.</title>
        <authorList>
            <person name="Li W."/>
        </authorList>
    </citation>
    <scope>NUCLEOTIDE SEQUENCE [LARGE SCALE GENOMIC DNA]</scope>
    <source>
        <strain evidence="3">cv. Menghai</strain>
        <tissue evidence="2">Leaf</tissue>
    </source>
</reference>
<evidence type="ECO:0000313" key="2">
    <source>
        <dbReference type="EMBL" id="KAF0920301.1"/>
    </source>
</evidence>
<feature type="compositionally biased region" description="Basic and acidic residues" evidence="1">
    <location>
        <begin position="21"/>
        <end position="33"/>
    </location>
</feature>
<feature type="compositionally biased region" description="Basic and acidic residues" evidence="1">
    <location>
        <begin position="67"/>
        <end position="81"/>
    </location>
</feature>
<dbReference type="AlphaFoldDB" id="A0A6G1E6L8"/>
<dbReference type="Proteomes" id="UP000479710">
    <property type="component" value="Unassembled WGS sequence"/>
</dbReference>
<gene>
    <name evidence="2" type="ORF">E2562_034787</name>
</gene>
<evidence type="ECO:0000256" key="1">
    <source>
        <dbReference type="SAM" id="MobiDB-lite"/>
    </source>
</evidence>
<proteinExistence type="predicted"/>